<proteinExistence type="predicted"/>
<name>A0A0K0FEG6_STRVS</name>
<protein>
    <submittedName>
        <fullName evidence="2">THAP-type domain-containing protein</fullName>
    </submittedName>
</protein>
<dbReference type="WBParaSite" id="SVE_0724900.1">
    <property type="protein sequence ID" value="SVE_0724900.1"/>
    <property type="gene ID" value="SVE_0724900"/>
</dbReference>
<accession>A0A0K0FEG6</accession>
<sequence length="253" mass="29103">MEFVNNLLKKVCEIDIPKDFNCETADSEHHKLRRDFVRSKHVIILNEDVKSSHIFETNEIVKSIMIKNNSEIIKLMKNIQNKGGCAEDMVIKNDYVTVNSSSTTFCKILRADMCQATLEQNNQCVAMSSATLIMVCIKTPLNWKKFDINNVLNQGNILYERCSSHLRSTNDRMDHRGYLLVTNIIRETILFNRKVIFSIASCYSFARRGKKVKRNEIAFGFVSLSKALNRIVNEHMFLILIANESASSIIHYD</sequence>
<keyword evidence="1" id="KW-1185">Reference proteome</keyword>
<organism evidence="1 2">
    <name type="scientific">Strongyloides venezuelensis</name>
    <name type="common">Threadworm</name>
    <dbReference type="NCBI Taxonomy" id="75913"/>
    <lineage>
        <taxon>Eukaryota</taxon>
        <taxon>Metazoa</taxon>
        <taxon>Ecdysozoa</taxon>
        <taxon>Nematoda</taxon>
        <taxon>Chromadorea</taxon>
        <taxon>Rhabditida</taxon>
        <taxon>Tylenchina</taxon>
        <taxon>Panagrolaimomorpha</taxon>
        <taxon>Strongyloidoidea</taxon>
        <taxon>Strongyloididae</taxon>
        <taxon>Strongyloides</taxon>
    </lineage>
</organism>
<dbReference type="Proteomes" id="UP000035680">
    <property type="component" value="Unassembled WGS sequence"/>
</dbReference>
<evidence type="ECO:0000313" key="2">
    <source>
        <dbReference type="WBParaSite" id="SVE_0724900.1"/>
    </source>
</evidence>
<reference evidence="2" key="2">
    <citation type="submission" date="2015-08" db="UniProtKB">
        <authorList>
            <consortium name="WormBaseParasite"/>
        </authorList>
    </citation>
    <scope>IDENTIFICATION</scope>
</reference>
<dbReference type="Gene3D" id="3.90.70.120">
    <property type="match status" value="1"/>
</dbReference>
<evidence type="ECO:0000313" key="1">
    <source>
        <dbReference type="Proteomes" id="UP000035680"/>
    </source>
</evidence>
<dbReference type="STRING" id="75913.A0A0K0FEG6"/>
<dbReference type="AlphaFoldDB" id="A0A0K0FEG6"/>
<reference evidence="1" key="1">
    <citation type="submission" date="2014-07" db="EMBL/GenBank/DDBJ databases">
        <authorList>
            <person name="Martin A.A"/>
            <person name="De Silva N."/>
        </authorList>
    </citation>
    <scope>NUCLEOTIDE SEQUENCE</scope>
</reference>